<dbReference type="eggNOG" id="COG0009">
    <property type="taxonomic scope" value="Bacteria"/>
</dbReference>
<dbReference type="OrthoDB" id="508917at2"/>
<dbReference type="AlphaFoldDB" id="W7IMP3"/>
<dbReference type="SUPFAM" id="SSF55821">
    <property type="entry name" value="YrdC/RibB"/>
    <property type="match status" value="1"/>
</dbReference>
<dbReference type="InterPro" id="IPR017945">
    <property type="entry name" value="DHBP_synth_RibB-like_a/b_dom"/>
</dbReference>
<dbReference type="STRING" id="909613.UO65_2996"/>
<gene>
    <name evidence="2" type="ORF">UO65_2996</name>
</gene>
<organism evidence="2 3">
    <name type="scientific">Actinokineospora spheciospongiae</name>
    <dbReference type="NCBI Taxonomy" id="909613"/>
    <lineage>
        <taxon>Bacteria</taxon>
        <taxon>Bacillati</taxon>
        <taxon>Actinomycetota</taxon>
        <taxon>Actinomycetes</taxon>
        <taxon>Pseudonocardiales</taxon>
        <taxon>Pseudonocardiaceae</taxon>
        <taxon>Actinokineospora</taxon>
    </lineage>
</organism>
<keyword evidence="3" id="KW-1185">Reference proteome</keyword>
<dbReference type="InterPro" id="IPR006070">
    <property type="entry name" value="Sua5-like_dom"/>
</dbReference>
<proteinExistence type="predicted"/>
<feature type="domain" description="YrdC-like" evidence="1">
    <location>
        <begin position="2"/>
        <end position="186"/>
    </location>
</feature>
<dbReference type="GO" id="GO:0003725">
    <property type="term" value="F:double-stranded RNA binding"/>
    <property type="evidence" value="ECO:0007669"/>
    <property type="project" value="InterPro"/>
</dbReference>
<evidence type="ECO:0000259" key="1">
    <source>
        <dbReference type="PROSITE" id="PS51163"/>
    </source>
</evidence>
<comment type="caution">
    <text evidence="2">The sequence shown here is derived from an EMBL/GenBank/DDBJ whole genome shotgun (WGS) entry which is preliminary data.</text>
</comment>
<evidence type="ECO:0000313" key="3">
    <source>
        <dbReference type="Proteomes" id="UP000019277"/>
    </source>
</evidence>
<dbReference type="Pfam" id="PF01300">
    <property type="entry name" value="Sua5_yciO_yrdC"/>
    <property type="match status" value="1"/>
</dbReference>
<reference evidence="2 3" key="1">
    <citation type="journal article" date="2014" name="Genome Announc.">
        <title>Draft Genome Sequence of the Antitrypanosomally Active Sponge-Associated Bacterium Actinokineospora sp. Strain EG49.</title>
        <authorList>
            <person name="Harjes J."/>
            <person name="Ryu T."/>
            <person name="Abdelmohsen U.R."/>
            <person name="Moitinho-Silva L."/>
            <person name="Horn H."/>
            <person name="Ravasi T."/>
            <person name="Hentschel U."/>
        </authorList>
    </citation>
    <scope>NUCLEOTIDE SEQUENCE [LARGE SCALE GENOMIC DNA]</scope>
    <source>
        <strain evidence="2 3">EG49</strain>
    </source>
</reference>
<dbReference type="Gene3D" id="3.90.870.10">
    <property type="entry name" value="DHBP synthase"/>
    <property type="match status" value="1"/>
</dbReference>
<evidence type="ECO:0000313" key="2">
    <source>
        <dbReference type="EMBL" id="EWC61638.1"/>
    </source>
</evidence>
<sequence>MITDRPAVRAALESGAAVVLPNPVPLTCVVAATDPAAVNLAKTRPADQPVATWTASPQRWADLVPDLALPARLVETAHHLLTRELVTLLVPVRPRPALAPSTRDGYALLFGAHTMAELFEGLGPVYVSSANRTGHAPAPTPEAAARMFPATVPILSAEDTSDDRRATTTLKLTPEGELTLTRTGAQDHANGGPAAYLRLLADRW</sequence>
<name>W7IMP3_9PSEU</name>
<dbReference type="PATRIC" id="fig|909613.9.peg.2997"/>
<accession>W7IMP3</accession>
<protein>
    <recommendedName>
        <fullName evidence="1">YrdC-like domain-containing protein</fullName>
    </recommendedName>
</protein>
<dbReference type="EMBL" id="AYXG01000103">
    <property type="protein sequence ID" value="EWC61638.1"/>
    <property type="molecule type" value="Genomic_DNA"/>
</dbReference>
<dbReference type="Proteomes" id="UP000019277">
    <property type="component" value="Unassembled WGS sequence"/>
</dbReference>
<dbReference type="PROSITE" id="PS51163">
    <property type="entry name" value="YRDC"/>
    <property type="match status" value="1"/>
</dbReference>
<dbReference type="RefSeq" id="WP_035282901.1">
    <property type="nucleotide sequence ID" value="NZ_AYXG01000103.1"/>
</dbReference>